<dbReference type="GO" id="GO:0005524">
    <property type="term" value="F:ATP binding"/>
    <property type="evidence" value="ECO:0007669"/>
    <property type="project" value="InterPro"/>
</dbReference>
<evidence type="ECO:0000256" key="1">
    <source>
        <dbReference type="ARBA" id="ARBA00004651"/>
    </source>
</evidence>
<protein>
    <submittedName>
        <fullName evidence="8">ABC-type bacteriocin/lantibiotic exporter with double-glycine peptidase domain</fullName>
    </submittedName>
</protein>
<feature type="domain" description="ABC transporter" evidence="6">
    <location>
        <begin position="332"/>
        <end position="562"/>
    </location>
</feature>
<evidence type="ECO:0000256" key="5">
    <source>
        <dbReference type="SAM" id="Phobius"/>
    </source>
</evidence>
<dbReference type="SUPFAM" id="SSF52540">
    <property type="entry name" value="P-loop containing nucleoside triphosphate hydrolases"/>
    <property type="match status" value="1"/>
</dbReference>
<dbReference type="InterPro" id="IPR039421">
    <property type="entry name" value="Type_1_exporter"/>
</dbReference>
<dbReference type="GO" id="GO:0005886">
    <property type="term" value="C:plasma membrane"/>
    <property type="evidence" value="ECO:0007669"/>
    <property type="project" value="UniProtKB-SubCell"/>
</dbReference>
<organism evidence="8 9">
    <name type="scientific">Rufibacter quisquiliarum</name>
    <dbReference type="NCBI Taxonomy" id="1549639"/>
    <lineage>
        <taxon>Bacteria</taxon>
        <taxon>Pseudomonadati</taxon>
        <taxon>Bacteroidota</taxon>
        <taxon>Cytophagia</taxon>
        <taxon>Cytophagales</taxon>
        <taxon>Hymenobacteraceae</taxon>
        <taxon>Rufibacter</taxon>
    </lineage>
</organism>
<keyword evidence="3 5" id="KW-1133">Transmembrane helix</keyword>
<gene>
    <name evidence="8" type="ORF">FHS90_000012</name>
</gene>
<evidence type="ECO:0000256" key="4">
    <source>
        <dbReference type="ARBA" id="ARBA00023136"/>
    </source>
</evidence>
<dbReference type="AlphaFoldDB" id="A0A839GI66"/>
<dbReference type="Gene3D" id="3.40.50.300">
    <property type="entry name" value="P-loop containing nucleotide triphosphate hydrolases"/>
    <property type="match status" value="1"/>
</dbReference>
<dbReference type="PANTHER" id="PTHR43394:SF4">
    <property type="entry name" value="TOXIN SECRETION ABC TRANSPORTER ATP-BINDING PROTEIN"/>
    <property type="match status" value="1"/>
</dbReference>
<proteinExistence type="predicted"/>
<comment type="subcellular location">
    <subcellularLocation>
        <location evidence="1">Cell membrane</location>
        <topology evidence="1">Multi-pass membrane protein</topology>
    </subcellularLocation>
</comment>
<dbReference type="Pfam" id="PF00005">
    <property type="entry name" value="ABC_tran"/>
    <property type="match status" value="1"/>
</dbReference>
<keyword evidence="2 5" id="KW-0812">Transmembrane</keyword>
<evidence type="ECO:0000256" key="2">
    <source>
        <dbReference type="ARBA" id="ARBA00022692"/>
    </source>
</evidence>
<feature type="transmembrane region" description="Helical" evidence="5">
    <location>
        <begin position="236"/>
        <end position="262"/>
    </location>
</feature>
<feature type="transmembrane region" description="Helical" evidence="5">
    <location>
        <begin position="129"/>
        <end position="147"/>
    </location>
</feature>
<feature type="transmembrane region" description="Helical" evidence="5">
    <location>
        <begin position="14"/>
        <end position="36"/>
    </location>
</feature>
<dbReference type="GO" id="GO:0015421">
    <property type="term" value="F:ABC-type oligopeptide transporter activity"/>
    <property type="evidence" value="ECO:0007669"/>
    <property type="project" value="TreeGrafter"/>
</dbReference>
<evidence type="ECO:0000256" key="3">
    <source>
        <dbReference type="ARBA" id="ARBA00022989"/>
    </source>
</evidence>
<accession>A0A839GI66</accession>
<dbReference type="EMBL" id="JACJIQ010000001">
    <property type="protein sequence ID" value="MBA9075315.1"/>
    <property type="molecule type" value="Genomic_DNA"/>
</dbReference>
<dbReference type="PROSITE" id="PS50893">
    <property type="entry name" value="ABC_TRANSPORTER_2"/>
    <property type="match status" value="1"/>
</dbReference>
<dbReference type="SUPFAM" id="SSF90123">
    <property type="entry name" value="ABC transporter transmembrane region"/>
    <property type="match status" value="1"/>
</dbReference>
<keyword evidence="4 5" id="KW-0472">Membrane</keyword>
<dbReference type="InterPro" id="IPR036640">
    <property type="entry name" value="ABC1_TM_sf"/>
</dbReference>
<dbReference type="PROSITE" id="PS50929">
    <property type="entry name" value="ABC_TM1F"/>
    <property type="match status" value="1"/>
</dbReference>
<dbReference type="RefSeq" id="WP_182511112.1">
    <property type="nucleotide sequence ID" value="NZ_JACJIQ010000001.1"/>
</dbReference>
<dbReference type="InterPro" id="IPR027417">
    <property type="entry name" value="P-loop_NTPase"/>
</dbReference>
<comment type="caution">
    <text evidence="8">The sequence shown here is derived from an EMBL/GenBank/DDBJ whole genome shotgun (WGS) entry which is preliminary data.</text>
</comment>
<keyword evidence="9" id="KW-1185">Reference proteome</keyword>
<dbReference type="Proteomes" id="UP000563094">
    <property type="component" value="Unassembled WGS sequence"/>
</dbReference>
<feature type="domain" description="ABC transmembrane type-1" evidence="7">
    <location>
        <begin position="20"/>
        <end position="297"/>
    </location>
</feature>
<evidence type="ECO:0000259" key="6">
    <source>
        <dbReference type="PROSITE" id="PS50893"/>
    </source>
</evidence>
<dbReference type="InterPro" id="IPR003439">
    <property type="entry name" value="ABC_transporter-like_ATP-bd"/>
</dbReference>
<evidence type="ECO:0000259" key="7">
    <source>
        <dbReference type="PROSITE" id="PS50929"/>
    </source>
</evidence>
<evidence type="ECO:0000313" key="8">
    <source>
        <dbReference type="EMBL" id="MBA9075315.1"/>
    </source>
</evidence>
<dbReference type="Gene3D" id="1.20.1560.10">
    <property type="entry name" value="ABC transporter type 1, transmembrane domain"/>
    <property type="match status" value="1"/>
</dbReference>
<dbReference type="Pfam" id="PF00664">
    <property type="entry name" value="ABC_membrane"/>
    <property type="match status" value="1"/>
</dbReference>
<evidence type="ECO:0000313" key="9">
    <source>
        <dbReference type="Proteomes" id="UP000563094"/>
    </source>
</evidence>
<reference evidence="8 9" key="1">
    <citation type="submission" date="2020-08" db="EMBL/GenBank/DDBJ databases">
        <title>Genomic Encyclopedia of Type Strains, Phase IV (KMG-IV): sequencing the most valuable type-strain genomes for metagenomic binning, comparative biology and taxonomic classification.</title>
        <authorList>
            <person name="Goeker M."/>
        </authorList>
    </citation>
    <scope>NUCLEOTIDE SEQUENCE [LARGE SCALE GENOMIC DNA]</scope>
    <source>
        <strain evidence="8 9">DSM 29854</strain>
    </source>
</reference>
<feature type="transmembrane region" description="Helical" evidence="5">
    <location>
        <begin position="153"/>
        <end position="171"/>
    </location>
</feature>
<name>A0A839GI66_9BACT</name>
<sequence length="563" mass="62251">MKRFLMLLASERKIIGYIYIYALFSGLVSLSLPLGIQSLIGFVSGGQLVTSVSVLIFFIVLGVLVVGGLQVMQLSLVETIQQRIFATKAFQFVTKLTTLEGRQLAVQDLPEMMNRFFDVISLQKGLAKMLTDFSAAAIQIVFGLVLLSFYHPYFIIFGLLLIAILVLILRVTGPKGMSTSLEESKYKYKLVHWLEEVARSITVFKSASHEKLSLQKTDKYTSGYLKAREAHFKVLIAQYIGFVGFKTIITASLLLMGSLLLVNQEINLGQFVASEIIIILIINAVEKLLVKLDVVYDVLTSLEKLGAVTDLPSEEKKELSTGNPTIQQGISLQTKALSYQYAGLKRTALQEVELTVAPGEKVCLAGGEQAGRSTLLQVLAGILPAYEGVVVYNGLSLREYDPEVLHGQMGLFLLPAPPFAGSILENITLGQPEVTLEKVLWALECVELSDFVQGLPDGLQTMVRSHAPDIPESITQRLALARSIVRRPNLLLLDHFLPDVSQRQRQRIAQRLLAASMPWTVVVISNDPAIMQQCSRVVLLQHGRLTRDLTKEEISNGQLENIL</sequence>
<dbReference type="PANTHER" id="PTHR43394">
    <property type="entry name" value="ATP-DEPENDENT PERMEASE MDL1, MITOCHONDRIAL"/>
    <property type="match status" value="1"/>
</dbReference>
<dbReference type="InterPro" id="IPR011527">
    <property type="entry name" value="ABC1_TM_dom"/>
</dbReference>
<feature type="transmembrane region" description="Helical" evidence="5">
    <location>
        <begin position="48"/>
        <end position="69"/>
    </location>
</feature>
<dbReference type="GO" id="GO:0016887">
    <property type="term" value="F:ATP hydrolysis activity"/>
    <property type="evidence" value="ECO:0007669"/>
    <property type="project" value="InterPro"/>
</dbReference>